<organism evidence="1">
    <name type="scientific">Arundo donax</name>
    <name type="common">Giant reed</name>
    <name type="synonym">Donax arundinaceus</name>
    <dbReference type="NCBI Taxonomy" id="35708"/>
    <lineage>
        <taxon>Eukaryota</taxon>
        <taxon>Viridiplantae</taxon>
        <taxon>Streptophyta</taxon>
        <taxon>Embryophyta</taxon>
        <taxon>Tracheophyta</taxon>
        <taxon>Spermatophyta</taxon>
        <taxon>Magnoliopsida</taxon>
        <taxon>Liliopsida</taxon>
        <taxon>Poales</taxon>
        <taxon>Poaceae</taxon>
        <taxon>PACMAD clade</taxon>
        <taxon>Arundinoideae</taxon>
        <taxon>Arundineae</taxon>
        <taxon>Arundo</taxon>
    </lineage>
</organism>
<sequence>MRFVWACLRSP</sequence>
<accession>A0A0A8Y5Z9</accession>
<reference evidence="1" key="2">
    <citation type="journal article" date="2015" name="Data Brief">
        <title>Shoot transcriptome of the giant reed, Arundo donax.</title>
        <authorList>
            <person name="Barrero R.A."/>
            <person name="Guerrero F.D."/>
            <person name="Moolhuijzen P."/>
            <person name="Goolsby J.A."/>
            <person name="Tidwell J."/>
            <person name="Bellgard S.E."/>
            <person name="Bellgard M.I."/>
        </authorList>
    </citation>
    <scope>NUCLEOTIDE SEQUENCE</scope>
    <source>
        <tissue evidence="1">Shoot tissue taken approximately 20 cm above the soil surface</tissue>
    </source>
</reference>
<evidence type="ECO:0000313" key="1">
    <source>
        <dbReference type="EMBL" id="JAD21471.1"/>
    </source>
</evidence>
<proteinExistence type="predicted"/>
<protein>
    <submittedName>
        <fullName evidence="1">Uncharacterized protein</fullName>
    </submittedName>
</protein>
<reference evidence="1" key="1">
    <citation type="submission" date="2014-09" db="EMBL/GenBank/DDBJ databases">
        <authorList>
            <person name="Magalhaes I.L.F."/>
            <person name="Oliveira U."/>
            <person name="Santos F.R."/>
            <person name="Vidigal T.H.D.A."/>
            <person name="Brescovit A.D."/>
            <person name="Santos A.J."/>
        </authorList>
    </citation>
    <scope>NUCLEOTIDE SEQUENCE</scope>
    <source>
        <tissue evidence="1">Shoot tissue taken approximately 20 cm above the soil surface</tissue>
    </source>
</reference>
<name>A0A0A8Y5Z9_ARUDO</name>
<dbReference type="EMBL" id="GBRH01276424">
    <property type="protein sequence ID" value="JAD21471.1"/>
    <property type="molecule type" value="Transcribed_RNA"/>
</dbReference>